<comment type="similarity">
    <text evidence="2">Belongs to the BRK1 family.</text>
</comment>
<evidence type="ECO:0000256" key="2">
    <source>
        <dbReference type="ARBA" id="ARBA00005620"/>
    </source>
</evidence>
<dbReference type="STRING" id="1754191.A0A1Y1V6Y7"/>
<evidence type="ECO:0000256" key="5">
    <source>
        <dbReference type="ARBA" id="ARBA00023212"/>
    </source>
</evidence>
<dbReference type="GO" id="GO:0007015">
    <property type="term" value="P:actin filament organization"/>
    <property type="evidence" value="ECO:0007669"/>
    <property type="project" value="InterPro"/>
</dbReference>
<evidence type="ECO:0000313" key="7">
    <source>
        <dbReference type="EMBL" id="ORX48105.1"/>
    </source>
</evidence>
<keyword evidence="3" id="KW-0963">Cytoplasm</keyword>
<evidence type="ECO:0000256" key="4">
    <source>
        <dbReference type="ARBA" id="ARBA00023054"/>
    </source>
</evidence>
<proteinExistence type="inferred from homology"/>
<dbReference type="GO" id="GO:0005856">
    <property type="term" value="C:cytoskeleton"/>
    <property type="evidence" value="ECO:0007669"/>
    <property type="project" value="UniProtKB-SubCell"/>
</dbReference>
<dbReference type="EMBL" id="MCFH01000028">
    <property type="protein sequence ID" value="ORX48105.1"/>
    <property type="molecule type" value="Genomic_DNA"/>
</dbReference>
<comment type="caution">
    <text evidence="7">The sequence shown here is derived from an EMBL/GenBank/DDBJ whole genome shotgun (WGS) entry which is preliminary data.</text>
</comment>
<sequence length="134" mass="14510">MTSLNTLVKENWEDREFIEVISNGLTQLSTFLTDIEKNTQYKLAALNEKLSLIEKNLSLLECRTNSVLNGGDITNPINNQSLLSQETNNRQTNTISEVSSVPPPPPPPMATNAPPPPPNVSSSGAPPPPPPPPM</sequence>
<feature type="compositionally biased region" description="Polar residues" evidence="6">
    <location>
        <begin position="75"/>
        <end position="97"/>
    </location>
</feature>
<feature type="compositionally biased region" description="Pro residues" evidence="6">
    <location>
        <begin position="101"/>
        <end position="134"/>
    </location>
</feature>
<evidence type="ECO:0000256" key="6">
    <source>
        <dbReference type="SAM" id="MobiDB-lite"/>
    </source>
</evidence>
<dbReference type="Gene3D" id="1.20.5.110">
    <property type="match status" value="1"/>
</dbReference>
<comment type="subcellular location">
    <subcellularLocation>
        <location evidence="1">Cytoplasm</location>
        <location evidence="1">Cytoskeleton</location>
    </subcellularLocation>
</comment>
<reference evidence="7 8" key="1">
    <citation type="submission" date="2016-08" db="EMBL/GenBank/DDBJ databases">
        <title>Genomes of anaerobic fungi encode conserved fungal cellulosomes for biomass hydrolysis.</title>
        <authorList>
            <consortium name="DOE Joint Genome Institute"/>
            <person name="Haitjema C.H."/>
            <person name="Gilmore S.P."/>
            <person name="Henske J.K."/>
            <person name="Solomon K.V."/>
            <person name="De Groot R."/>
            <person name="Kuo A."/>
            <person name="Mondo S.J."/>
            <person name="Salamov A.A."/>
            <person name="Labutti K."/>
            <person name="Zhao Z."/>
            <person name="Chiniquy J."/>
            <person name="Barry K."/>
            <person name="Brewer H.M."/>
            <person name="Purvine S.O."/>
            <person name="Wright A.T."/>
            <person name="Boxma B."/>
            <person name="Van Alen T."/>
            <person name="Hackstein J.H."/>
            <person name="Baker S.E."/>
            <person name="Grigoriev I.V."/>
            <person name="O'Malley M.A."/>
        </authorList>
    </citation>
    <scope>NUCLEOTIDE SEQUENCE [LARGE SCALE GENOMIC DNA]</scope>
    <source>
        <strain evidence="8">finn</strain>
    </source>
</reference>
<accession>A0A1Y1V6Y7</accession>
<reference evidence="7 8" key="2">
    <citation type="submission" date="2016-08" db="EMBL/GenBank/DDBJ databases">
        <title>Pervasive Adenine N6-methylation of Active Genes in Fungi.</title>
        <authorList>
            <consortium name="DOE Joint Genome Institute"/>
            <person name="Mondo S.J."/>
            <person name="Dannebaum R.O."/>
            <person name="Kuo R.C."/>
            <person name="Labutti K."/>
            <person name="Haridas S."/>
            <person name="Kuo A."/>
            <person name="Salamov A."/>
            <person name="Ahrendt S.R."/>
            <person name="Lipzen A."/>
            <person name="Sullivan W."/>
            <person name="Andreopoulos W.B."/>
            <person name="Clum A."/>
            <person name="Lindquist E."/>
            <person name="Daum C."/>
            <person name="Ramamoorthy G.K."/>
            <person name="Gryganskyi A."/>
            <person name="Culley D."/>
            <person name="Magnuson J.K."/>
            <person name="James T.Y."/>
            <person name="O'Malley M.A."/>
            <person name="Stajich J.E."/>
            <person name="Spatafora J.W."/>
            <person name="Visel A."/>
            <person name="Grigoriev I.V."/>
        </authorList>
    </citation>
    <scope>NUCLEOTIDE SEQUENCE [LARGE SCALE GENOMIC DNA]</scope>
    <source>
        <strain evidence="8">finn</strain>
    </source>
</reference>
<dbReference type="OrthoDB" id="1883432at2759"/>
<dbReference type="PANTHER" id="PTHR33668:SF1">
    <property type="entry name" value="PROTEIN BRICK1"/>
    <property type="match status" value="1"/>
</dbReference>
<evidence type="ECO:0000313" key="8">
    <source>
        <dbReference type="Proteomes" id="UP000193719"/>
    </source>
</evidence>
<name>A0A1Y1V6Y7_9FUNG</name>
<protein>
    <submittedName>
        <fullName evidence="7">Uncharacterized protein</fullName>
    </submittedName>
</protein>
<organism evidence="7 8">
    <name type="scientific">Piromyces finnis</name>
    <dbReference type="NCBI Taxonomy" id="1754191"/>
    <lineage>
        <taxon>Eukaryota</taxon>
        <taxon>Fungi</taxon>
        <taxon>Fungi incertae sedis</taxon>
        <taxon>Chytridiomycota</taxon>
        <taxon>Chytridiomycota incertae sedis</taxon>
        <taxon>Neocallimastigomycetes</taxon>
        <taxon>Neocallimastigales</taxon>
        <taxon>Neocallimastigaceae</taxon>
        <taxon>Piromyces</taxon>
    </lineage>
</organism>
<dbReference type="Proteomes" id="UP000193719">
    <property type="component" value="Unassembled WGS sequence"/>
</dbReference>
<dbReference type="GO" id="GO:0008064">
    <property type="term" value="P:regulation of actin polymerization or depolymerization"/>
    <property type="evidence" value="ECO:0007669"/>
    <property type="project" value="TreeGrafter"/>
</dbReference>
<keyword evidence="5" id="KW-0206">Cytoskeleton</keyword>
<dbReference type="PANTHER" id="PTHR33668">
    <property type="entry name" value="PROTEIN BRICK1"/>
    <property type="match status" value="1"/>
</dbReference>
<dbReference type="AlphaFoldDB" id="A0A1Y1V6Y7"/>
<keyword evidence="8" id="KW-1185">Reference proteome</keyword>
<keyword evidence="4" id="KW-0175">Coiled coil</keyword>
<dbReference type="InterPro" id="IPR033378">
    <property type="entry name" value="BRICK1"/>
</dbReference>
<dbReference type="GO" id="GO:0031209">
    <property type="term" value="C:SCAR complex"/>
    <property type="evidence" value="ECO:0007669"/>
    <property type="project" value="InterPro"/>
</dbReference>
<feature type="region of interest" description="Disordered" evidence="6">
    <location>
        <begin position="68"/>
        <end position="134"/>
    </location>
</feature>
<gene>
    <name evidence="7" type="ORF">BCR36DRAFT_329667</name>
</gene>
<evidence type="ECO:0000256" key="3">
    <source>
        <dbReference type="ARBA" id="ARBA00022490"/>
    </source>
</evidence>
<dbReference type="GO" id="GO:0044877">
    <property type="term" value="F:protein-containing complex binding"/>
    <property type="evidence" value="ECO:0007669"/>
    <property type="project" value="InterPro"/>
</dbReference>
<dbReference type="GO" id="GO:0048870">
    <property type="term" value="P:cell motility"/>
    <property type="evidence" value="ECO:0007669"/>
    <property type="project" value="TreeGrafter"/>
</dbReference>
<evidence type="ECO:0000256" key="1">
    <source>
        <dbReference type="ARBA" id="ARBA00004245"/>
    </source>
</evidence>